<reference evidence="2 3" key="1">
    <citation type="journal article" date="2007" name="Int. J. Syst. Evol. Microbiol.">
        <title>Description of Pelomonas aquatica sp. nov. and Pelomonas puraquae sp. nov., isolated from industrial and haemodialysis water.</title>
        <authorList>
            <person name="Gomila M."/>
            <person name="Bowien B."/>
            <person name="Falsen E."/>
            <person name="Moore E.R."/>
            <person name="Lalucat J."/>
        </authorList>
    </citation>
    <scope>NUCLEOTIDE SEQUENCE [LARGE SCALE GENOMIC DNA]</scope>
    <source>
        <strain evidence="2 3">CCUG 52769</strain>
    </source>
</reference>
<accession>A0A254ND59</accession>
<dbReference type="PANTHER" id="PTHR43464:SF92">
    <property type="entry name" value="SLR1071 PROTEIN"/>
    <property type="match status" value="1"/>
</dbReference>
<keyword evidence="2" id="KW-0489">Methyltransferase</keyword>
<dbReference type="Proteomes" id="UP000197446">
    <property type="component" value="Unassembled WGS sequence"/>
</dbReference>
<dbReference type="InterPro" id="IPR041698">
    <property type="entry name" value="Methyltransf_25"/>
</dbReference>
<dbReference type="Gene3D" id="3.40.50.150">
    <property type="entry name" value="Vaccinia Virus protein VP39"/>
    <property type="match status" value="1"/>
</dbReference>
<keyword evidence="3" id="KW-1185">Reference proteome</keyword>
<dbReference type="SUPFAM" id="SSF53335">
    <property type="entry name" value="S-adenosyl-L-methionine-dependent methyltransferases"/>
    <property type="match status" value="1"/>
</dbReference>
<proteinExistence type="predicted"/>
<dbReference type="GO" id="GO:0008168">
    <property type="term" value="F:methyltransferase activity"/>
    <property type="evidence" value="ECO:0007669"/>
    <property type="project" value="UniProtKB-KW"/>
</dbReference>
<comment type="caution">
    <text evidence="2">The sequence shown here is derived from an EMBL/GenBank/DDBJ whole genome shotgun (WGS) entry which is preliminary data.</text>
</comment>
<protein>
    <submittedName>
        <fullName evidence="2">SAM-dependent methyltransferase</fullName>
    </submittedName>
</protein>
<dbReference type="EMBL" id="NISI01000001">
    <property type="protein sequence ID" value="OWR05680.1"/>
    <property type="molecule type" value="Genomic_DNA"/>
</dbReference>
<evidence type="ECO:0000313" key="3">
    <source>
        <dbReference type="Proteomes" id="UP000197446"/>
    </source>
</evidence>
<dbReference type="CDD" id="cd02440">
    <property type="entry name" value="AdoMet_MTases"/>
    <property type="match status" value="1"/>
</dbReference>
<dbReference type="InterPro" id="IPR029063">
    <property type="entry name" value="SAM-dependent_MTases_sf"/>
</dbReference>
<dbReference type="OrthoDB" id="7348755at2"/>
<evidence type="ECO:0000313" key="2">
    <source>
        <dbReference type="EMBL" id="OWR05680.1"/>
    </source>
</evidence>
<dbReference type="GO" id="GO:0032259">
    <property type="term" value="P:methylation"/>
    <property type="evidence" value="ECO:0007669"/>
    <property type="project" value="UniProtKB-KW"/>
</dbReference>
<feature type="domain" description="Methyltransferase" evidence="1">
    <location>
        <begin position="62"/>
        <end position="156"/>
    </location>
</feature>
<dbReference type="PANTHER" id="PTHR43464">
    <property type="entry name" value="METHYLTRANSFERASE"/>
    <property type="match status" value="1"/>
</dbReference>
<sequence>MNTTHTTTPTLLDERLADTQQAFDSVAADYDGPRGNNIAIQDMRAEMWRWLEASFAPGSRLIDLGCGTGLDAVHLAGQGHQVTATDWSPGMVARTRERAEQAGLSVDTHVLGAHELQHLPGEGRFDGAYSNLGPLNCVPDLTAVAAECARLIRPGGRLVFTVIGRWCPWEIAHYARQRRWQRLAVRFARETVAVGMNGRTIWTRYYTPAEFYAAFQPHFALEVQRGLCVFVPPPYLTGLAERHPRWHQRLWALDRRVAGWPGINRLGDHFLLVMRRRDS</sequence>
<organism evidence="2 3">
    <name type="scientific">Roseateles puraquae</name>
    <dbReference type="NCBI Taxonomy" id="431059"/>
    <lineage>
        <taxon>Bacteria</taxon>
        <taxon>Pseudomonadati</taxon>
        <taxon>Pseudomonadota</taxon>
        <taxon>Betaproteobacteria</taxon>
        <taxon>Burkholderiales</taxon>
        <taxon>Sphaerotilaceae</taxon>
        <taxon>Roseateles</taxon>
    </lineage>
</organism>
<keyword evidence="2" id="KW-0808">Transferase</keyword>
<gene>
    <name evidence="2" type="ORF">CDO81_04295</name>
</gene>
<evidence type="ECO:0000259" key="1">
    <source>
        <dbReference type="Pfam" id="PF13649"/>
    </source>
</evidence>
<dbReference type="RefSeq" id="WP_088481887.1">
    <property type="nucleotide sequence ID" value="NZ_NISI01000001.1"/>
</dbReference>
<dbReference type="AlphaFoldDB" id="A0A254ND59"/>
<name>A0A254ND59_9BURK</name>
<dbReference type="Pfam" id="PF13649">
    <property type="entry name" value="Methyltransf_25"/>
    <property type="match status" value="1"/>
</dbReference>